<reference evidence="2 3" key="1">
    <citation type="submission" date="2016-10" db="EMBL/GenBank/DDBJ databases">
        <title>Genome sequence of the basidiomycete white-rot fungus Trametes pubescens.</title>
        <authorList>
            <person name="Makela M.R."/>
            <person name="Granchi Z."/>
            <person name="Peng M."/>
            <person name="De Vries R.P."/>
            <person name="Grigoriev I."/>
            <person name="Riley R."/>
            <person name="Hilden K."/>
        </authorList>
    </citation>
    <scope>NUCLEOTIDE SEQUENCE [LARGE SCALE GENOMIC DNA]</scope>
    <source>
        <strain evidence="2 3">FBCC735</strain>
    </source>
</reference>
<comment type="caution">
    <text evidence="2">The sequence shown here is derived from an EMBL/GenBank/DDBJ whole genome shotgun (WGS) entry which is preliminary data.</text>
</comment>
<evidence type="ECO:0000313" key="3">
    <source>
        <dbReference type="Proteomes" id="UP000184267"/>
    </source>
</evidence>
<dbReference type="OrthoDB" id="2742205at2759"/>
<evidence type="ECO:0000256" key="1">
    <source>
        <dbReference type="SAM" id="MobiDB-lite"/>
    </source>
</evidence>
<name>A0A1M2V9T2_TRAPU</name>
<accession>A0A1M2V9T2</accession>
<proteinExistence type="predicted"/>
<dbReference type="OMA" id="FIWRDLF"/>
<dbReference type="STRING" id="154538.A0A1M2V9T2"/>
<organism evidence="2 3">
    <name type="scientific">Trametes pubescens</name>
    <name type="common">White-rot fungus</name>
    <dbReference type="NCBI Taxonomy" id="154538"/>
    <lineage>
        <taxon>Eukaryota</taxon>
        <taxon>Fungi</taxon>
        <taxon>Dikarya</taxon>
        <taxon>Basidiomycota</taxon>
        <taxon>Agaricomycotina</taxon>
        <taxon>Agaricomycetes</taxon>
        <taxon>Polyporales</taxon>
        <taxon>Polyporaceae</taxon>
        <taxon>Trametes</taxon>
    </lineage>
</organism>
<protein>
    <submittedName>
        <fullName evidence="2">Uncharacterized protein</fullName>
    </submittedName>
</protein>
<feature type="compositionally biased region" description="Low complexity" evidence="1">
    <location>
        <begin position="638"/>
        <end position="673"/>
    </location>
</feature>
<keyword evidence="3" id="KW-1185">Reference proteome</keyword>
<gene>
    <name evidence="2" type="ORF">TRAPUB_4857</name>
</gene>
<sequence>MNGGPASSRCVHWPRKLLTEQQLTRNRFAAIYDSLPPDVQHAIVGKQLIPLLDLVSKTKCKRVLASAAKMQRRHAGIPVIDLKAKQREVNALLDELHRDAKRSFVKERSHRTELIEQTVESVTSWLNDIWCIVYEHNVDFLLAHRALIFVVNVLDQIAHGRASCRCAFTSMYVPITLKRRCGKLVKSWELNGAHHIEEVLQFIWRDLFLSMLASGSKRQLVKIPEMLDDIEDLMGWTALERLVFGGRKCKHDHDEEDDGETDPYAIDTESDIDEDEEAFTDEDSDLDPPVGNDDWIPKVAYRSTPEQAKHWSHRISSQMWQFRRYVQSAMTSVFKITPSLRLYLALRDNSTDPLTTETELKAYLSQMATSCPEVFSAALEIYAQEKNADKIASLLKTHAHLIRPRDAPVMQTAVATMASSASHLPRALEIIEKELLDTAHAVHAALLGPFSQLETDDNRAEIEQIVKLRQAAAGRQDRVERWVDAVCTPGMNAPNPMALAAMVMGLPIMPAMDGMEDTDPLGYLDLDPSDPDMEDLREEFRPRLKNRFEGWSDTAITVKGGPVVLQKVYREVAQQMPFLRASDVVEDMLGRLADKPSKQYLVDAVDALSAFVKVQRRKAAAAKNDKRRANAATQTPVAGPSTRATASASTSASTSTIPSPATPPAGSTSTGTSMYVAPTVADDPPSRSETPPPPLEPYMPAPASLFTFYTGHIAMPQGAAGPAGGGGFGGDGGGGLAGPDGAGGTGPGPGFGGAFGGFGDYVGGFGGMEDVD</sequence>
<feature type="region of interest" description="Disordered" evidence="1">
    <location>
        <begin position="621"/>
        <end position="697"/>
    </location>
</feature>
<evidence type="ECO:0000313" key="2">
    <source>
        <dbReference type="EMBL" id="OJT04401.1"/>
    </source>
</evidence>
<dbReference type="EMBL" id="MNAD01001540">
    <property type="protein sequence ID" value="OJT04401.1"/>
    <property type="molecule type" value="Genomic_DNA"/>
</dbReference>
<dbReference type="AlphaFoldDB" id="A0A1M2V9T2"/>
<dbReference type="Proteomes" id="UP000184267">
    <property type="component" value="Unassembled WGS sequence"/>
</dbReference>